<dbReference type="EMBL" id="CAKKLH010000303">
    <property type="protein sequence ID" value="CAH0110586.1"/>
    <property type="molecule type" value="Genomic_DNA"/>
</dbReference>
<accession>A0A8J2WLK5</accession>
<sequence>MCRHYLTVPSLLRDETKHSRQRLLVSCILEKKRKKKKEDLIIIMIKNVIRRSRDDGAYHQVRYRQSLIKLIPARKQKMDADSRGEKKKEKK</sequence>
<evidence type="ECO:0000313" key="1">
    <source>
        <dbReference type="EMBL" id="CAH0110586.1"/>
    </source>
</evidence>
<gene>
    <name evidence="1" type="ORF">DGAL_LOCUS14156</name>
</gene>
<name>A0A8J2WLK5_9CRUS</name>
<comment type="caution">
    <text evidence="1">The sequence shown here is derived from an EMBL/GenBank/DDBJ whole genome shotgun (WGS) entry which is preliminary data.</text>
</comment>
<reference evidence="1" key="1">
    <citation type="submission" date="2021-11" db="EMBL/GenBank/DDBJ databases">
        <authorList>
            <person name="Schell T."/>
        </authorList>
    </citation>
    <scope>NUCLEOTIDE SEQUENCE</scope>
    <source>
        <strain evidence="1">M5</strain>
    </source>
</reference>
<protein>
    <submittedName>
        <fullName evidence="1">Uncharacterized protein</fullName>
    </submittedName>
</protein>
<keyword evidence="2" id="KW-1185">Reference proteome</keyword>
<proteinExistence type="predicted"/>
<dbReference type="Proteomes" id="UP000789390">
    <property type="component" value="Unassembled WGS sequence"/>
</dbReference>
<dbReference type="AlphaFoldDB" id="A0A8J2WLK5"/>
<organism evidence="1 2">
    <name type="scientific">Daphnia galeata</name>
    <dbReference type="NCBI Taxonomy" id="27404"/>
    <lineage>
        <taxon>Eukaryota</taxon>
        <taxon>Metazoa</taxon>
        <taxon>Ecdysozoa</taxon>
        <taxon>Arthropoda</taxon>
        <taxon>Crustacea</taxon>
        <taxon>Branchiopoda</taxon>
        <taxon>Diplostraca</taxon>
        <taxon>Cladocera</taxon>
        <taxon>Anomopoda</taxon>
        <taxon>Daphniidae</taxon>
        <taxon>Daphnia</taxon>
    </lineage>
</organism>
<evidence type="ECO:0000313" key="2">
    <source>
        <dbReference type="Proteomes" id="UP000789390"/>
    </source>
</evidence>